<name>A0A023FE12_AMBCJ</name>
<reference evidence="2" key="1">
    <citation type="submission" date="2014-03" db="EMBL/GenBank/DDBJ databases">
        <title>The sialotranscriptome of Amblyomma triste, Amblyomma parvum and Amblyomma cajennense ticks, uncovered by 454-based RNA-seq.</title>
        <authorList>
            <person name="Garcia G.R."/>
            <person name="Gardinassi L.G."/>
            <person name="Ribeiro J.M."/>
            <person name="Anatriello E."/>
            <person name="Ferreira B.R."/>
            <person name="Moreira H.N."/>
            <person name="Mafra C."/>
            <person name="Olegario M.M."/>
            <person name="Szabo P.J."/>
            <person name="Miranda-Santos I.K."/>
            <person name="Maruyama S.R."/>
        </authorList>
    </citation>
    <scope>NUCLEOTIDE SEQUENCE</scope>
    <source>
        <strain evidence="2">Uberlandia</strain>
        <tissue evidence="2">Salivary glands</tissue>
    </source>
</reference>
<organism evidence="2">
    <name type="scientific">Amblyomma cajennense</name>
    <name type="common">Cayenne tick</name>
    <name type="synonym">Acarus cajennensis</name>
    <dbReference type="NCBI Taxonomy" id="34607"/>
    <lineage>
        <taxon>Eukaryota</taxon>
        <taxon>Metazoa</taxon>
        <taxon>Ecdysozoa</taxon>
        <taxon>Arthropoda</taxon>
        <taxon>Chelicerata</taxon>
        <taxon>Arachnida</taxon>
        <taxon>Acari</taxon>
        <taxon>Parasitiformes</taxon>
        <taxon>Ixodida</taxon>
        <taxon>Ixodoidea</taxon>
        <taxon>Ixodidae</taxon>
        <taxon>Amblyomminae</taxon>
        <taxon>Amblyomma</taxon>
    </lineage>
</organism>
<feature type="chain" id="PRO_5001520801" evidence="1">
    <location>
        <begin position="21"/>
        <end position="129"/>
    </location>
</feature>
<dbReference type="EMBL" id="GBBK01005454">
    <property type="protein sequence ID" value="JAC19028.1"/>
    <property type="molecule type" value="mRNA"/>
</dbReference>
<sequence>MAVAWLSFLLILFLLLVGSGAPAAQLCCHSLLAHAQLGSSTLTRNCSSTASVAHATKTVADLLAAAGSYAVKAEAANDITYIVKSNSLRKTAKERFRRFKQFIVQSLKNFKYILVNLNQCALQGSLCVY</sequence>
<proteinExistence type="evidence at transcript level"/>
<keyword evidence="1" id="KW-0732">Signal</keyword>
<feature type="signal peptide" evidence="1">
    <location>
        <begin position="1"/>
        <end position="20"/>
    </location>
</feature>
<protein>
    <submittedName>
        <fullName evidence="2">Putative secreted protein</fullName>
    </submittedName>
</protein>
<evidence type="ECO:0000313" key="2">
    <source>
        <dbReference type="EMBL" id="JAC19028.1"/>
    </source>
</evidence>
<accession>A0A023FE12</accession>
<dbReference type="AlphaFoldDB" id="A0A023FE12"/>
<evidence type="ECO:0000256" key="1">
    <source>
        <dbReference type="SAM" id="SignalP"/>
    </source>
</evidence>